<dbReference type="InterPro" id="IPR004481">
    <property type="entry name" value="K/Na/Ca-exchanger"/>
</dbReference>
<feature type="domain" description="Sodium/calcium exchanger membrane region" evidence="6">
    <location>
        <begin position="4"/>
        <end position="144"/>
    </location>
</feature>
<dbReference type="EMBL" id="BAABBO010000009">
    <property type="protein sequence ID" value="GAA3963786.1"/>
    <property type="molecule type" value="Genomic_DNA"/>
</dbReference>
<dbReference type="NCBIfam" id="TIGR00367">
    <property type="entry name" value="calcium/sodium antiporter"/>
    <property type="match status" value="1"/>
</dbReference>
<feature type="transmembrane region" description="Helical" evidence="5">
    <location>
        <begin position="217"/>
        <end position="239"/>
    </location>
</feature>
<evidence type="ECO:0000256" key="2">
    <source>
        <dbReference type="ARBA" id="ARBA00022692"/>
    </source>
</evidence>
<keyword evidence="2 5" id="KW-0812">Transmembrane</keyword>
<dbReference type="Gene3D" id="1.20.1420.30">
    <property type="entry name" value="NCX, central ion-binding region"/>
    <property type="match status" value="2"/>
</dbReference>
<evidence type="ECO:0000256" key="1">
    <source>
        <dbReference type="ARBA" id="ARBA00004141"/>
    </source>
</evidence>
<feature type="transmembrane region" description="Helical" evidence="5">
    <location>
        <begin position="130"/>
        <end position="148"/>
    </location>
</feature>
<evidence type="ECO:0000256" key="5">
    <source>
        <dbReference type="SAM" id="Phobius"/>
    </source>
</evidence>
<comment type="subcellular location">
    <subcellularLocation>
        <location evidence="1">Membrane</location>
        <topology evidence="1">Multi-pass membrane protein</topology>
    </subcellularLocation>
</comment>
<organism evidence="7 8">
    <name type="scientific">Allohahella marinimesophila</name>
    <dbReference type="NCBI Taxonomy" id="1054972"/>
    <lineage>
        <taxon>Bacteria</taxon>
        <taxon>Pseudomonadati</taxon>
        <taxon>Pseudomonadota</taxon>
        <taxon>Gammaproteobacteria</taxon>
        <taxon>Oceanospirillales</taxon>
        <taxon>Hahellaceae</taxon>
        <taxon>Allohahella</taxon>
    </lineage>
</organism>
<evidence type="ECO:0000256" key="4">
    <source>
        <dbReference type="ARBA" id="ARBA00023136"/>
    </source>
</evidence>
<gene>
    <name evidence="7" type="ORF">GCM10022278_22000</name>
</gene>
<feature type="domain" description="Sodium/calcium exchanger membrane region" evidence="6">
    <location>
        <begin position="182"/>
        <end position="331"/>
    </location>
</feature>
<comment type="caution">
    <text evidence="7">The sequence shown here is derived from an EMBL/GenBank/DDBJ whole genome shotgun (WGS) entry which is preliminary data.</text>
</comment>
<protein>
    <submittedName>
        <fullName evidence="7">Calcium/sodium antiporter</fullName>
    </submittedName>
</protein>
<name>A0ABP7PDA1_9GAMM</name>
<dbReference type="Proteomes" id="UP001501337">
    <property type="component" value="Unassembled WGS sequence"/>
</dbReference>
<keyword evidence="4 5" id="KW-0472">Membrane</keyword>
<feature type="transmembrane region" description="Helical" evidence="5">
    <location>
        <begin position="278"/>
        <end position="296"/>
    </location>
</feature>
<feature type="transmembrane region" description="Helical" evidence="5">
    <location>
        <begin position="246"/>
        <end position="266"/>
    </location>
</feature>
<dbReference type="PANTHER" id="PTHR10846:SF8">
    <property type="entry name" value="INNER MEMBRANE PROTEIN YRBG"/>
    <property type="match status" value="1"/>
</dbReference>
<evidence type="ECO:0000313" key="7">
    <source>
        <dbReference type="EMBL" id="GAA3963786.1"/>
    </source>
</evidence>
<keyword evidence="8" id="KW-1185">Reference proteome</keyword>
<keyword evidence="3 5" id="KW-1133">Transmembrane helix</keyword>
<feature type="transmembrane region" description="Helical" evidence="5">
    <location>
        <begin position="317"/>
        <end position="335"/>
    </location>
</feature>
<proteinExistence type="predicted"/>
<dbReference type="InterPro" id="IPR044880">
    <property type="entry name" value="NCX_ion-bd_dom_sf"/>
</dbReference>
<dbReference type="RefSeq" id="WP_344806233.1">
    <property type="nucleotide sequence ID" value="NZ_BAABBO010000009.1"/>
</dbReference>
<evidence type="ECO:0000313" key="8">
    <source>
        <dbReference type="Proteomes" id="UP001501337"/>
    </source>
</evidence>
<dbReference type="PANTHER" id="PTHR10846">
    <property type="entry name" value="SODIUM/POTASSIUM/CALCIUM EXCHANGER"/>
    <property type="match status" value="1"/>
</dbReference>
<reference evidence="8" key="1">
    <citation type="journal article" date="2019" name="Int. J. Syst. Evol. Microbiol.">
        <title>The Global Catalogue of Microorganisms (GCM) 10K type strain sequencing project: providing services to taxonomists for standard genome sequencing and annotation.</title>
        <authorList>
            <consortium name="The Broad Institute Genomics Platform"/>
            <consortium name="The Broad Institute Genome Sequencing Center for Infectious Disease"/>
            <person name="Wu L."/>
            <person name="Ma J."/>
        </authorList>
    </citation>
    <scope>NUCLEOTIDE SEQUENCE [LARGE SCALE GENOMIC DNA]</scope>
    <source>
        <strain evidence="8">JCM 17555</strain>
    </source>
</reference>
<accession>A0ABP7PDA1</accession>
<sequence length="341" mass="35436">MLLAIIALIAGLAVLVWSADRFIDGAVATAAYAGMPPLLIGMVVIGFGTSAPEMLVSAIAAYQGNPALALGNALGSNIANIGLILGITALLSPILVQRSVLRNEMPLLLGITVVFTALIVDGDVSSMDAWIMIAVFAATMTYSVVSAMKKSREDSITHSSAVAQDDMVVVDGKAIKLSRRAALWWLVLGLVLLTASSRVLVYGAVTLATAFGVSDVIVGLTVVAIGTSLPELAAAIAAVRKNEHDLALGNVVGSNMFNTLLVVGIAGAIKPMQVAGEVIVRDLPVMIGFTVVLFLMSISMKPASHGTAGRIGRTKGGALVGFWVLYTCYLVYVAFLQPLSR</sequence>
<evidence type="ECO:0000256" key="3">
    <source>
        <dbReference type="ARBA" id="ARBA00022989"/>
    </source>
</evidence>
<dbReference type="InterPro" id="IPR004837">
    <property type="entry name" value="NaCa_Exmemb"/>
</dbReference>
<dbReference type="Pfam" id="PF01699">
    <property type="entry name" value="Na_Ca_ex"/>
    <property type="match status" value="2"/>
</dbReference>
<evidence type="ECO:0000259" key="6">
    <source>
        <dbReference type="Pfam" id="PF01699"/>
    </source>
</evidence>
<feature type="transmembrane region" description="Helical" evidence="5">
    <location>
        <begin position="77"/>
        <end position="95"/>
    </location>
</feature>
<feature type="transmembrane region" description="Helical" evidence="5">
    <location>
        <begin position="183"/>
        <end position="205"/>
    </location>
</feature>